<evidence type="ECO:0000256" key="2">
    <source>
        <dbReference type="SAM" id="SignalP"/>
    </source>
</evidence>
<name>A0A7T7L1I5_9ACTN</name>
<dbReference type="Proteomes" id="UP000595636">
    <property type="component" value="Chromosome"/>
</dbReference>
<gene>
    <name evidence="3" type="ORF">JEQ17_38515</name>
</gene>
<feature type="region of interest" description="Disordered" evidence="1">
    <location>
        <begin position="23"/>
        <end position="76"/>
    </location>
</feature>
<reference evidence="3 4" key="1">
    <citation type="submission" date="2020-12" db="EMBL/GenBank/DDBJ databases">
        <title>A novel species.</title>
        <authorList>
            <person name="Li K."/>
        </authorList>
    </citation>
    <scope>NUCLEOTIDE SEQUENCE [LARGE SCALE GENOMIC DNA]</scope>
    <source>
        <strain evidence="3 4">ZYC-3</strain>
    </source>
</reference>
<keyword evidence="4" id="KW-1185">Reference proteome</keyword>
<evidence type="ECO:0000256" key="1">
    <source>
        <dbReference type="SAM" id="MobiDB-lite"/>
    </source>
</evidence>
<dbReference type="EMBL" id="CP066831">
    <property type="protein sequence ID" value="QQM44721.1"/>
    <property type="molecule type" value="Genomic_DNA"/>
</dbReference>
<protein>
    <submittedName>
        <fullName evidence="3">Repetin</fullName>
    </submittedName>
</protein>
<feature type="compositionally biased region" description="Low complexity" evidence="1">
    <location>
        <begin position="23"/>
        <end position="69"/>
    </location>
</feature>
<dbReference type="RefSeq" id="WP_200399551.1">
    <property type="nucleotide sequence ID" value="NZ_CP066831.1"/>
</dbReference>
<evidence type="ECO:0000313" key="3">
    <source>
        <dbReference type="EMBL" id="QQM44721.1"/>
    </source>
</evidence>
<evidence type="ECO:0000313" key="4">
    <source>
        <dbReference type="Proteomes" id="UP000595636"/>
    </source>
</evidence>
<accession>A0A7T7L1I5</accession>
<proteinExistence type="predicted"/>
<dbReference type="AlphaFoldDB" id="A0A7T7L1I5"/>
<sequence>MNRRTKTAVLGAALLVTAGATGTAGTAGATSSATASTTPSTATTGVASTPSTASTASAPSVASASTSASGERRREAAALTGRAKLYRSAGDDITFSFDAHLAAKDTDDPLKATGTFEWSHYAGGDGAWAKAEVDCLVTGGKVAVVSGVVTDSDLPGAKGKRVGITVHDTGGQDRLGYSWASTGNPVETKDLPKCVGSAPFEKVKKGTGDFTVVPWNPKF</sequence>
<keyword evidence="2" id="KW-0732">Signal</keyword>
<feature type="signal peptide" evidence="2">
    <location>
        <begin position="1"/>
        <end position="29"/>
    </location>
</feature>
<organism evidence="3 4">
    <name type="scientific">Streptomyces liliifuscus</name>
    <dbReference type="NCBI Taxonomy" id="2797636"/>
    <lineage>
        <taxon>Bacteria</taxon>
        <taxon>Bacillati</taxon>
        <taxon>Actinomycetota</taxon>
        <taxon>Actinomycetes</taxon>
        <taxon>Kitasatosporales</taxon>
        <taxon>Streptomycetaceae</taxon>
        <taxon>Streptomyces</taxon>
    </lineage>
</organism>
<feature type="chain" id="PRO_5032275818" evidence="2">
    <location>
        <begin position="30"/>
        <end position="219"/>
    </location>
</feature>
<dbReference type="KEGG" id="slf:JEQ17_38515"/>